<accession>A0A822XJW7</accession>
<evidence type="ECO:0000313" key="3">
    <source>
        <dbReference type="Proteomes" id="UP000607653"/>
    </source>
</evidence>
<proteinExistence type="predicted"/>
<dbReference type="EMBL" id="DUZY01000001">
    <property type="protein sequence ID" value="DAD20292.1"/>
    <property type="molecule type" value="Genomic_DNA"/>
</dbReference>
<feature type="compositionally biased region" description="Basic and acidic residues" evidence="1">
    <location>
        <begin position="22"/>
        <end position="37"/>
    </location>
</feature>
<keyword evidence="3" id="KW-1185">Reference proteome</keyword>
<feature type="region of interest" description="Disordered" evidence="1">
    <location>
        <begin position="22"/>
        <end position="47"/>
    </location>
</feature>
<name>A0A822XJW7_NELNU</name>
<dbReference type="AlphaFoldDB" id="A0A822XJW7"/>
<sequence length="125" mass="13986">MVPSEGHYRRFCSVGEEYKEQGSLHEAENGKGDEGQRNNRNGGKKCGKENGVAGWVQTCRCNCLGTVGNGAERGRVRRGKQREGEREKVRMKKRKGKETSKVESSCCRSAAMSIEKRKMMNRGES</sequence>
<reference evidence="2 3" key="1">
    <citation type="journal article" date="2020" name="Mol. Biol. Evol.">
        <title>Distinct Expression and Methylation Patterns for Genes with Different Fates following a Single Whole-Genome Duplication in Flowering Plants.</title>
        <authorList>
            <person name="Shi T."/>
            <person name="Rahmani R.S."/>
            <person name="Gugger P.F."/>
            <person name="Wang M."/>
            <person name="Li H."/>
            <person name="Zhang Y."/>
            <person name="Li Z."/>
            <person name="Wang Q."/>
            <person name="Van de Peer Y."/>
            <person name="Marchal K."/>
            <person name="Chen J."/>
        </authorList>
    </citation>
    <scope>NUCLEOTIDE SEQUENCE [LARGE SCALE GENOMIC DNA]</scope>
    <source>
        <tissue evidence="2">Leaf</tissue>
    </source>
</reference>
<dbReference type="Proteomes" id="UP000607653">
    <property type="component" value="Unassembled WGS sequence"/>
</dbReference>
<protein>
    <submittedName>
        <fullName evidence="2">Uncharacterized protein</fullName>
    </submittedName>
</protein>
<feature type="region of interest" description="Disordered" evidence="1">
    <location>
        <begin position="70"/>
        <end position="102"/>
    </location>
</feature>
<comment type="caution">
    <text evidence="2">The sequence shown here is derived from an EMBL/GenBank/DDBJ whole genome shotgun (WGS) entry which is preliminary data.</text>
</comment>
<evidence type="ECO:0000256" key="1">
    <source>
        <dbReference type="SAM" id="MobiDB-lite"/>
    </source>
</evidence>
<organism evidence="2 3">
    <name type="scientific">Nelumbo nucifera</name>
    <name type="common">Sacred lotus</name>
    <dbReference type="NCBI Taxonomy" id="4432"/>
    <lineage>
        <taxon>Eukaryota</taxon>
        <taxon>Viridiplantae</taxon>
        <taxon>Streptophyta</taxon>
        <taxon>Embryophyta</taxon>
        <taxon>Tracheophyta</taxon>
        <taxon>Spermatophyta</taxon>
        <taxon>Magnoliopsida</taxon>
        <taxon>Proteales</taxon>
        <taxon>Nelumbonaceae</taxon>
        <taxon>Nelumbo</taxon>
    </lineage>
</organism>
<evidence type="ECO:0000313" key="2">
    <source>
        <dbReference type="EMBL" id="DAD20292.1"/>
    </source>
</evidence>
<gene>
    <name evidence="2" type="ORF">HUJ06_021755</name>
</gene>